<name>A0A146KD16_9EUKA</name>
<feature type="non-terminal residue" evidence="2">
    <location>
        <position position="440"/>
    </location>
</feature>
<feature type="region of interest" description="Disordered" evidence="1">
    <location>
        <begin position="418"/>
        <end position="440"/>
    </location>
</feature>
<feature type="compositionally biased region" description="Polar residues" evidence="1">
    <location>
        <begin position="427"/>
        <end position="440"/>
    </location>
</feature>
<feature type="non-terminal residue" evidence="2">
    <location>
        <position position="1"/>
    </location>
</feature>
<accession>A0A146KD16</accession>
<organism evidence="2">
    <name type="scientific">Trepomonas sp. PC1</name>
    <dbReference type="NCBI Taxonomy" id="1076344"/>
    <lineage>
        <taxon>Eukaryota</taxon>
        <taxon>Metamonada</taxon>
        <taxon>Diplomonadida</taxon>
        <taxon>Hexamitidae</taxon>
        <taxon>Hexamitinae</taxon>
        <taxon>Trepomonas</taxon>
    </lineage>
</organism>
<dbReference type="EMBL" id="GDID01003377">
    <property type="protein sequence ID" value="JAP93229.1"/>
    <property type="molecule type" value="Transcribed_RNA"/>
</dbReference>
<dbReference type="AlphaFoldDB" id="A0A146KD16"/>
<proteinExistence type="predicted"/>
<dbReference type="SUPFAM" id="SSF50978">
    <property type="entry name" value="WD40 repeat-like"/>
    <property type="match status" value="1"/>
</dbReference>
<dbReference type="InterPro" id="IPR036322">
    <property type="entry name" value="WD40_repeat_dom_sf"/>
</dbReference>
<sequence length="440" mass="50651">DIWQIQNGKEKLVLNLSKANSIVTSRDELIALTIENNIIYIYKNQNKLCTIQLADDVKSMEFSPLTNFLSVLTYQEKSDNFYVFRLSDQKQLFSGRKFVSKTTNIDHQPFLVQFSADESKICMQKQHIIQYLDQEMQPIEGQFIQFFKPSEKYTQVSYQFAGDHVVVACPVTKNTGGKICAYLQNEYVCGYTNQKVARFQFQVSNKYCLVKLLFDDGSNYYGGAQLLMLNFPQKTTRIMNKEFLNAFCIHKQLQTEIIVVSYGNPCTLEFNYVTFHQQSNSLIVKTEIYKHKVYINAMQSQNNVLVLRGEAGMDGQIYIGIFTSNKIKIIAKKLQRDITHVDILQNAVLFSTQKPRFQVDNSFYINDFGFKTQQKLVFDGLRYLNVLGSKSNLIQIEQFDKMSEVDIEAAEQKVAQADVYVPPQARKQPTQQNTQTRSGG</sequence>
<reference evidence="2" key="1">
    <citation type="submission" date="2015-07" db="EMBL/GenBank/DDBJ databases">
        <title>Adaptation to a free-living lifestyle via gene acquisitions in the diplomonad Trepomonas sp. PC1.</title>
        <authorList>
            <person name="Xu F."/>
            <person name="Jerlstrom-Hultqvist J."/>
            <person name="Kolisko M."/>
            <person name="Simpson A.G.B."/>
            <person name="Roger A.J."/>
            <person name="Svard S.G."/>
            <person name="Andersson J.O."/>
        </authorList>
    </citation>
    <scope>NUCLEOTIDE SEQUENCE</scope>
    <source>
        <strain evidence="2">PC1</strain>
    </source>
</reference>
<evidence type="ECO:0000313" key="2">
    <source>
        <dbReference type="EMBL" id="JAP93229.1"/>
    </source>
</evidence>
<gene>
    <name evidence="2" type="ORF">TPC1_14571</name>
</gene>
<protein>
    <submittedName>
        <fullName evidence="2">eIF2A domain-containing protein</fullName>
    </submittedName>
</protein>
<evidence type="ECO:0000256" key="1">
    <source>
        <dbReference type="SAM" id="MobiDB-lite"/>
    </source>
</evidence>